<reference evidence="1 2" key="1">
    <citation type="submission" date="2020-08" db="EMBL/GenBank/DDBJ databases">
        <title>Genomic Encyclopedia of Type Strains, Phase IV (KMG-IV): sequencing the most valuable type-strain genomes for metagenomic binning, comparative biology and taxonomic classification.</title>
        <authorList>
            <person name="Goeker M."/>
        </authorList>
    </citation>
    <scope>NUCLEOTIDE SEQUENCE [LARGE SCALE GENOMIC DNA]</scope>
    <source>
        <strain evidence="1 2">DSM 12141</strain>
    </source>
</reference>
<gene>
    <name evidence="1" type="ORF">HNR28_000365</name>
</gene>
<dbReference type="AlphaFoldDB" id="A0A7W9TKG4"/>
<accession>A0A7W9TKG4</accession>
<sequence>MSDPVQHLIIHGKTLEGQRFRPSDWAERLAGVLSQFRPAGSIANPLSYSPYAMPRTLNGLPCVMIDHRLRQLEPLAWKFACDFAHSNRLQTTDTAARNEDADAVPPASSAA</sequence>
<dbReference type="Pfam" id="PF12112">
    <property type="entry name" value="DUF3579"/>
    <property type="match status" value="1"/>
</dbReference>
<evidence type="ECO:0008006" key="3">
    <source>
        <dbReference type="Google" id="ProtNLM"/>
    </source>
</evidence>
<protein>
    <recommendedName>
        <fullName evidence="3">DUF3579 domain-containing protein</fullName>
    </recommendedName>
</protein>
<evidence type="ECO:0000313" key="2">
    <source>
        <dbReference type="Proteomes" id="UP000541136"/>
    </source>
</evidence>
<name>A0A7W9TKG4_CASDE</name>
<evidence type="ECO:0000313" key="1">
    <source>
        <dbReference type="EMBL" id="MBB6082345.1"/>
    </source>
</evidence>
<dbReference type="RefSeq" id="WP_052355800.1">
    <property type="nucleotide sequence ID" value="NZ_JACHIB010000002.1"/>
</dbReference>
<proteinExistence type="predicted"/>
<dbReference type="Gene3D" id="3.30.70.2340">
    <property type="entry name" value="Uncharacterised protein PF12112 family, DUF3579"/>
    <property type="match status" value="1"/>
</dbReference>
<comment type="caution">
    <text evidence="1">The sequence shown here is derived from an EMBL/GenBank/DDBJ whole genome shotgun (WGS) entry which is preliminary data.</text>
</comment>
<dbReference type="Proteomes" id="UP000541136">
    <property type="component" value="Unassembled WGS sequence"/>
</dbReference>
<dbReference type="EMBL" id="JACHIB010000002">
    <property type="protein sequence ID" value="MBB6082345.1"/>
    <property type="molecule type" value="Genomic_DNA"/>
</dbReference>
<dbReference type="InterPro" id="IPR021969">
    <property type="entry name" value="DUF3579"/>
</dbReference>
<organism evidence="1 2">
    <name type="scientific">Castellaniella defragrans</name>
    <name type="common">Alcaligenes defragrans</name>
    <dbReference type="NCBI Taxonomy" id="75697"/>
    <lineage>
        <taxon>Bacteria</taxon>
        <taxon>Pseudomonadati</taxon>
        <taxon>Pseudomonadota</taxon>
        <taxon>Betaproteobacteria</taxon>
        <taxon>Burkholderiales</taxon>
        <taxon>Alcaligenaceae</taxon>
        <taxon>Castellaniella</taxon>
    </lineage>
</organism>